<dbReference type="InterPro" id="IPR019835">
    <property type="entry name" value="SWIB_domain"/>
</dbReference>
<evidence type="ECO:0000256" key="1">
    <source>
        <dbReference type="SAM" id="MobiDB-lite"/>
    </source>
</evidence>
<dbReference type="InterPro" id="IPR036885">
    <property type="entry name" value="SWIB_MDM2_dom_sf"/>
</dbReference>
<dbReference type="Gene3D" id="1.10.10.60">
    <property type="entry name" value="Homeodomain-like"/>
    <property type="match status" value="1"/>
</dbReference>
<proteinExistence type="predicted"/>
<feature type="region of interest" description="Disordered" evidence="1">
    <location>
        <begin position="97"/>
        <end position="118"/>
    </location>
</feature>
<feature type="domain" description="DM2" evidence="2">
    <location>
        <begin position="116"/>
        <end position="197"/>
    </location>
</feature>
<gene>
    <name evidence="4" type="ORF">G6F64_001123</name>
</gene>
<dbReference type="PANTHER" id="PTHR13844">
    <property type="entry name" value="SWI/SNF-RELATED MATRIX-ASSOCIATED ACTIN-DEPENDENT REGULATOR OF CHROMATIN SUBFAMILY D"/>
    <property type="match status" value="1"/>
</dbReference>
<feature type="compositionally biased region" description="Basic and acidic residues" evidence="1">
    <location>
        <begin position="201"/>
        <end position="215"/>
    </location>
</feature>
<evidence type="ECO:0000313" key="5">
    <source>
        <dbReference type="Proteomes" id="UP000716291"/>
    </source>
</evidence>
<protein>
    <recommendedName>
        <fullName evidence="6">DM2 domain-containing protein</fullName>
    </recommendedName>
</protein>
<dbReference type="Pfam" id="PF08766">
    <property type="entry name" value="DEK_C"/>
    <property type="match status" value="1"/>
</dbReference>
<dbReference type="EMBL" id="JAANQT010000081">
    <property type="protein sequence ID" value="KAG1314860.1"/>
    <property type="molecule type" value="Genomic_DNA"/>
</dbReference>
<dbReference type="InterPro" id="IPR014876">
    <property type="entry name" value="DEK_C"/>
</dbReference>
<feature type="domain" description="DEK-C" evidence="3">
    <location>
        <begin position="8"/>
        <end position="63"/>
    </location>
</feature>
<feature type="region of interest" description="Disordered" evidence="1">
    <location>
        <begin position="201"/>
        <end position="224"/>
    </location>
</feature>
<dbReference type="SUPFAM" id="SSF109715">
    <property type="entry name" value="DEK C-terminal domain"/>
    <property type="match status" value="1"/>
</dbReference>
<dbReference type="OrthoDB" id="10251073at2759"/>
<dbReference type="SMART" id="SM00151">
    <property type="entry name" value="SWIB"/>
    <property type="match status" value="2"/>
</dbReference>
<name>A0A9P6XJ20_RHIOR</name>
<feature type="compositionally biased region" description="Basic residues" evidence="1">
    <location>
        <begin position="97"/>
        <end position="114"/>
    </location>
</feature>
<sequence>MSDPNHASVEPEMYRKQIEDILNNSDLSIITTKKVRHELEHSTGQTLEPIKKEINAIIQEIFLNLQSKHTDESEKHEPELKIEDLVVNYKGATPKKQIKKPLKATSKNIKKRPAEKKQREMPLLKVLPPLSNIIKTEYCSRTQTVSKMWDYIREHQLQDESDKRFINCDDYFKELCDGTERINAFTINKYLQKYFEKLSDEEQAARNPKKDEQPPAKKVKKNPRDMPIVKVLPPLSDIIKTNYCSRTQTVSKIWEYIREHNLQNPADKRLIDCDEKFKELCDGQAQISSFALNKYTQKCFVKIPEEEQLIIKRKLYNDQPQQQEEESDDDDTEEK</sequence>
<dbReference type="Pfam" id="PF02201">
    <property type="entry name" value="SWIB"/>
    <property type="match status" value="2"/>
</dbReference>
<feature type="region of interest" description="Disordered" evidence="1">
    <location>
        <begin position="314"/>
        <end position="335"/>
    </location>
</feature>
<dbReference type="SUPFAM" id="SSF47592">
    <property type="entry name" value="SWIB/MDM2 domain"/>
    <property type="match status" value="2"/>
</dbReference>
<dbReference type="CDD" id="cd10567">
    <property type="entry name" value="SWIB-MDM2_like"/>
    <property type="match status" value="2"/>
</dbReference>
<dbReference type="PROSITE" id="PS51925">
    <property type="entry name" value="SWIB_MDM2"/>
    <property type="match status" value="2"/>
</dbReference>
<comment type="caution">
    <text evidence="4">The sequence shown here is derived from an EMBL/GenBank/DDBJ whole genome shotgun (WGS) entry which is preliminary data.</text>
</comment>
<evidence type="ECO:0000259" key="2">
    <source>
        <dbReference type="PROSITE" id="PS51925"/>
    </source>
</evidence>
<dbReference type="Proteomes" id="UP000716291">
    <property type="component" value="Unassembled WGS sequence"/>
</dbReference>
<evidence type="ECO:0000259" key="3">
    <source>
        <dbReference type="PROSITE" id="PS51998"/>
    </source>
</evidence>
<feature type="domain" description="DM2" evidence="2">
    <location>
        <begin position="221"/>
        <end position="302"/>
    </location>
</feature>
<dbReference type="AlphaFoldDB" id="A0A9P6XJ20"/>
<reference evidence="4" key="1">
    <citation type="journal article" date="2020" name="Microb. Genom.">
        <title>Genetic diversity of clinical and environmental Mucorales isolates obtained from an investigation of mucormycosis cases among solid organ transplant recipients.</title>
        <authorList>
            <person name="Nguyen M.H."/>
            <person name="Kaul D."/>
            <person name="Muto C."/>
            <person name="Cheng S.J."/>
            <person name="Richter R.A."/>
            <person name="Bruno V.M."/>
            <person name="Liu G."/>
            <person name="Beyhan S."/>
            <person name="Sundermann A.J."/>
            <person name="Mounaud S."/>
            <person name="Pasculle A.W."/>
            <person name="Nierman W.C."/>
            <person name="Driscoll E."/>
            <person name="Cumbie R."/>
            <person name="Clancy C.J."/>
            <person name="Dupont C.L."/>
        </authorList>
    </citation>
    <scope>NUCLEOTIDE SEQUENCE</scope>
    <source>
        <strain evidence="4">GL11</strain>
    </source>
</reference>
<feature type="compositionally biased region" description="Acidic residues" evidence="1">
    <location>
        <begin position="323"/>
        <end position="335"/>
    </location>
</feature>
<evidence type="ECO:0000313" key="4">
    <source>
        <dbReference type="EMBL" id="KAG1314860.1"/>
    </source>
</evidence>
<keyword evidence="5" id="KW-1185">Reference proteome</keyword>
<accession>A0A9P6XJ20</accession>
<dbReference type="InterPro" id="IPR003121">
    <property type="entry name" value="SWIB_MDM2_domain"/>
</dbReference>
<organism evidence="4 5">
    <name type="scientific">Rhizopus oryzae</name>
    <name type="common">Mucormycosis agent</name>
    <name type="synonym">Rhizopus arrhizus var. delemar</name>
    <dbReference type="NCBI Taxonomy" id="64495"/>
    <lineage>
        <taxon>Eukaryota</taxon>
        <taxon>Fungi</taxon>
        <taxon>Fungi incertae sedis</taxon>
        <taxon>Mucoromycota</taxon>
        <taxon>Mucoromycotina</taxon>
        <taxon>Mucoromycetes</taxon>
        <taxon>Mucorales</taxon>
        <taxon>Mucorineae</taxon>
        <taxon>Rhizopodaceae</taxon>
        <taxon>Rhizopus</taxon>
    </lineage>
</organism>
<dbReference type="Gene3D" id="1.10.245.10">
    <property type="entry name" value="SWIB/MDM2 domain"/>
    <property type="match status" value="2"/>
</dbReference>
<dbReference type="PROSITE" id="PS51998">
    <property type="entry name" value="DEK_C"/>
    <property type="match status" value="1"/>
</dbReference>
<evidence type="ECO:0008006" key="6">
    <source>
        <dbReference type="Google" id="ProtNLM"/>
    </source>
</evidence>